<evidence type="ECO:0000256" key="1">
    <source>
        <dbReference type="ARBA" id="ARBA00010815"/>
    </source>
</evidence>
<accession>A0A179GB01</accession>
<dbReference type="CDD" id="cd02440">
    <property type="entry name" value="AdoMet_MTases"/>
    <property type="match status" value="1"/>
</dbReference>
<dbReference type="GO" id="GO:0032259">
    <property type="term" value="P:methylation"/>
    <property type="evidence" value="ECO:0007669"/>
    <property type="project" value="UniProtKB-KW"/>
</dbReference>
<sequence length="193" mass="21498">MDYDWVIDAGYVPESIVRFGTRQIQKAQEAKISKKSFAEAMSERLDYVASLRSQPIAVETTAANEQQYEVDTGVFAAFLGPRMKYSCSLFPTGKETLAEAETAMLKEYATKAELQNGMTILDLGNLENVEVITGDIATYEFGPAQFDRVVSVELFEHMKNYELLMAKVASSLKVGGKLFVQILCHHSTPGTYR</sequence>
<dbReference type="AlphaFoldDB" id="A0A179GB01"/>
<comment type="similarity">
    <text evidence="1">Belongs to the CFA/CMAS family.</text>
</comment>
<evidence type="ECO:0000313" key="3">
    <source>
        <dbReference type="Proteomes" id="UP000078340"/>
    </source>
</evidence>
<dbReference type="EMBL" id="LSBI01000017">
    <property type="protein sequence ID" value="OAQ75002.1"/>
    <property type="molecule type" value="Genomic_DNA"/>
</dbReference>
<dbReference type="GO" id="GO:0008168">
    <property type="term" value="F:methyltransferase activity"/>
    <property type="evidence" value="ECO:0007669"/>
    <property type="project" value="UniProtKB-KW"/>
</dbReference>
<dbReference type="PANTHER" id="PTHR43832:SF1">
    <property type="entry name" value="S-ADENOSYL-L-METHIONINE-DEPENDENT METHYLTRANSFERASES SUPERFAMILY PROTEIN"/>
    <property type="match status" value="1"/>
</dbReference>
<organism evidence="2 3">
    <name type="scientific">Purpureocillium lilacinum</name>
    <name type="common">Paecilomyces lilacinus</name>
    <dbReference type="NCBI Taxonomy" id="33203"/>
    <lineage>
        <taxon>Eukaryota</taxon>
        <taxon>Fungi</taxon>
        <taxon>Dikarya</taxon>
        <taxon>Ascomycota</taxon>
        <taxon>Pezizomycotina</taxon>
        <taxon>Sordariomycetes</taxon>
        <taxon>Hypocreomycetidae</taxon>
        <taxon>Hypocreales</taxon>
        <taxon>Ophiocordycipitaceae</taxon>
        <taxon>Purpureocillium</taxon>
    </lineage>
</organism>
<keyword evidence="2" id="KW-0808">Transferase</keyword>
<protein>
    <submittedName>
        <fullName evidence="2">Methyltransferase domain-containing protein</fullName>
    </submittedName>
</protein>
<gene>
    <name evidence="2" type="ORF">VFPFJ_10841</name>
</gene>
<evidence type="ECO:0000313" key="2">
    <source>
        <dbReference type="EMBL" id="OAQ75002.1"/>
    </source>
</evidence>
<dbReference type="SUPFAM" id="SSF53335">
    <property type="entry name" value="S-adenosyl-L-methionine-dependent methyltransferases"/>
    <property type="match status" value="1"/>
</dbReference>
<reference evidence="2 3" key="1">
    <citation type="submission" date="2016-02" db="EMBL/GenBank/DDBJ databases">
        <title>Biosynthesis of antibiotic leucinostatins and their inhibition on Phytophthora in bio-control Purpureocillium lilacinum.</title>
        <authorList>
            <person name="Wang G."/>
            <person name="Liu Z."/>
            <person name="Lin R."/>
            <person name="Li E."/>
            <person name="Mao Z."/>
            <person name="Ling J."/>
            <person name="Yin W."/>
            <person name="Xie B."/>
        </authorList>
    </citation>
    <scope>NUCLEOTIDE SEQUENCE [LARGE SCALE GENOMIC DNA]</scope>
    <source>
        <strain evidence="2">PLFJ-1</strain>
    </source>
</reference>
<dbReference type="InterPro" id="IPR029063">
    <property type="entry name" value="SAM-dependent_MTases_sf"/>
</dbReference>
<dbReference type="Proteomes" id="UP000078340">
    <property type="component" value="Unassembled WGS sequence"/>
</dbReference>
<comment type="caution">
    <text evidence="2">The sequence shown here is derived from an EMBL/GenBank/DDBJ whole genome shotgun (WGS) entry which is preliminary data.</text>
</comment>
<name>A0A179GB01_PURLI</name>
<proteinExistence type="inferred from homology"/>
<dbReference type="Gene3D" id="3.40.50.150">
    <property type="entry name" value="Vaccinia Virus protein VP39"/>
    <property type="match status" value="2"/>
</dbReference>
<dbReference type="PANTHER" id="PTHR43832">
    <property type="match status" value="1"/>
</dbReference>
<dbReference type="Pfam" id="PF02353">
    <property type="entry name" value="CMAS"/>
    <property type="match status" value="1"/>
</dbReference>
<keyword evidence="2" id="KW-0489">Methyltransferase</keyword>